<dbReference type="EMBL" id="FOVR01000008">
    <property type="protein sequence ID" value="SFO57704.1"/>
    <property type="molecule type" value="Genomic_DNA"/>
</dbReference>
<dbReference type="InterPro" id="IPR000524">
    <property type="entry name" value="Tscrpt_reg_HTH_GntR"/>
</dbReference>
<dbReference type="Proteomes" id="UP000199236">
    <property type="component" value="Unassembled WGS sequence"/>
</dbReference>
<evidence type="ECO:0000256" key="2">
    <source>
        <dbReference type="ARBA" id="ARBA00023125"/>
    </source>
</evidence>
<dbReference type="PANTHER" id="PTHR43537:SF5">
    <property type="entry name" value="UXU OPERON TRANSCRIPTIONAL REGULATOR"/>
    <property type="match status" value="1"/>
</dbReference>
<dbReference type="InterPro" id="IPR011711">
    <property type="entry name" value="GntR_C"/>
</dbReference>
<dbReference type="InterPro" id="IPR008920">
    <property type="entry name" value="TF_FadR/GntR_C"/>
</dbReference>
<name>A0A1I5IAX7_9HYPH</name>
<keyword evidence="1" id="KW-0805">Transcription regulation</keyword>
<sequence>MTQSSEANETKSRPRRLLADKVYHTLFSRISNGDYPVNQRMPSEHHLSEELGVSRPVLRSALEKLRKEGMIYARQGAGNFVRAPSVSPVGFARVETLADIQRCYEFRLNLETTSAVLAAERHNKAILTDMEEALEMMRTATGSLVHREDADFAFHIAIAKASNNHYFETAMRALREHIYVGMQMHGQSLLNEGGKALYHVFEEHDEIYQAIKNHDSQLASSLMRAHLEHSRDRLFGGGLIDLTMPDQ</sequence>
<keyword evidence="3" id="KW-0804">Transcription</keyword>
<keyword evidence="5" id="KW-0670">Pyruvate</keyword>
<protein>
    <submittedName>
        <fullName evidence="5">GntR family transcriptional regulator, transcriptional repressor for pyruvate dehydrogenase complex</fullName>
    </submittedName>
</protein>
<keyword evidence="2" id="KW-0238">DNA-binding</keyword>
<evidence type="ECO:0000256" key="1">
    <source>
        <dbReference type="ARBA" id="ARBA00023015"/>
    </source>
</evidence>
<dbReference type="STRING" id="655353.SAMN04488056_108160"/>
<organism evidence="5 6">
    <name type="scientific">Cohaesibacter marisflavi</name>
    <dbReference type="NCBI Taxonomy" id="655353"/>
    <lineage>
        <taxon>Bacteria</taxon>
        <taxon>Pseudomonadati</taxon>
        <taxon>Pseudomonadota</taxon>
        <taxon>Alphaproteobacteria</taxon>
        <taxon>Hyphomicrobiales</taxon>
        <taxon>Cohaesibacteraceae</taxon>
    </lineage>
</organism>
<dbReference type="OrthoDB" id="9805385at2"/>
<dbReference type="CDD" id="cd07377">
    <property type="entry name" value="WHTH_GntR"/>
    <property type="match status" value="1"/>
</dbReference>
<dbReference type="SUPFAM" id="SSF46785">
    <property type="entry name" value="Winged helix' DNA-binding domain"/>
    <property type="match status" value="1"/>
</dbReference>
<evidence type="ECO:0000259" key="4">
    <source>
        <dbReference type="PROSITE" id="PS50949"/>
    </source>
</evidence>
<accession>A0A1I5IAX7</accession>
<proteinExistence type="predicted"/>
<dbReference type="PANTHER" id="PTHR43537">
    <property type="entry name" value="TRANSCRIPTIONAL REGULATOR, GNTR FAMILY"/>
    <property type="match status" value="1"/>
</dbReference>
<dbReference type="GO" id="GO:0003700">
    <property type="term" value="F:DNA-binding transcription factor activity"/>
    <property type="evidence" value="ECO:0007669"/>
    <property type="project" value="InterPro"/>
</dbReference>
<dbReference type="PRINTS" id="PR00035">
    <property type="entry name" value="HTHGNTR"/>
</dbReference>
<dbReference type="Gene3D" id="1.20.120.530">
    <property type="entry name" value="GntR ligand-binding domain-like"/>
    <property type="match status" value="1"/>
</dbReference>
<dbReference type="AlphaFoldDB" id="A0A1I5IAX7"/>
<evidence type="ECO:0000313" key="6">
    <source>
        <dbReference type="Proteomes" id="UP000199236"/>
    </source>
</evidence>
<dbReference type="GO" id="GO:0003677">
    <property type="term" value="F:DNA binding"/>
    <property type="evidence" value="ECO:0007669"/>
    <property type="project" value="UniProtKB-KW"/>
</dbReference>
<dbReference type="Gene3D" id="1.10.10.10">
    <property type="entry name" value="Winged helix-like DNA-binding domain superfamily/Winged helix DNA-binding domain"/>
    <property type="match status" value="1"/>
</dbReference>
<dbReference type="Pfam" id="PF00392">
    <property type="entry name" value="GntR"/>
    <property type="match status" value="1"/>
</dbReference>
<evidence type="ECO:0000313" key="5">
    <source>
        <dbReference type="EMBL" id="SFO57704.1"/>
    </source>
</evidence>
<dbReference type="SMART" id="SM00895">
    <property type="entry name" value="FCD"/>
    <property type="match status" value="1"/>
</dbReference>
<gene>
    <name evidence="5" type="ORF">SAMN04488056_108160</name>
</gene>
<dbReference type="Pfam" id="PF07729">
    <property type="entry name" value="FCD"/>
    <property type="match status" value="1"/>
</dbReference>
<keyword evidence="6" id="KW-1185">Reference proteome</keyword>
<dbReference type="InterPro" id="IPR036390">
    <property type="entry name" value="WH_DNA-bd_sf"/>
</dbReference>
<dbReference type="PROSITE" id="PS50949">
    <property type="entry name" value="HTH_GNTR"/>
    <property type="match status" value="1"/>
</dbReference>
<dbReference type="SUPFAM" id="SSF48008">
    <property type="entry name" value="GntR ligand-binding domain-like"/>
    <property type="match status" value="1"/>
</dbReference>
<dbReference type="InterPro" id="IPR036388">
    <property type="entry name" value="WH-like_DNA-bd_sf"/>
</dbReference>
<reference evidence="5 6" key="1">
    <citation type="submission" date="2016-10" db="EMBL/GenBank/DDBJ databases">
        <authorList>
            <person name="de Groot N.N."/>
        </authorList>
    </citation>
    <scope>NUCLEOTIDE SEQUENCE [LARGE SCALE GENOMIC DNA]</scope>
    <source>
        <strain evidence="5 6">CGMCC 1.9157</strain>
    </source>
</reference>
<evidence type="ECO:0000256" key="3">
    <source>
        <dbReference type="ARBA" id="ARBA00023163"/>
    </source>
</evidence>
<dbReference type="SMART" id="SM00345">
    <property type="entry name" value="HTH_GNTR"/>
    <property type="match status" value="1"/>
</dbReference>
<feature type="domain" description="HTH gntR-type" evidence="4">
    <location>
        <begin position="16"/>
        <end position="84"/>
    </location>
</feature>